<comment type="caution">
    <text evidence="1">The sequence shown here is derived from an EMBL/GenBank/DDBJ whole genome shotgun (WGS) entry which is preliminary data.</text>
</comment>
<organism evidence="1 2">
    <name type="scientific">Xanthomarina gelatinilytica</name>
    <dbReference type="NCBI Taxonomy" id="1137281"/>
    <lineage>
        <taxon>Bacteria</taxon>
        <taxon>Pseudomonadati</taxon>
        <taxon>Bacteroidota</taxon>
        <taxon>Flavobacteriia</taxon>
        <taxon>Flavobacteriales</taxon>
        <taxon>Flavobacteriaceae</taxon>
        <taxon>Xanthomarina</taxon>
    </lineage>
</organism>
<proteinExistence type="predicted"/>
<evidence type="ECO:0000313" key="1">
    <source>
        <dbReference type="EMBL" id="HCY80990.1"/>
    </source>
</evidence>
<gene>
    <name evidence="1" type="ORF">DHV22_04965</name>
</gene>
<evidence type="ECO:0000313" key="2">
    <source>
        <dbReference type="Proteomes" id="UP000263268"/>
    </source>
</evidence>
<protein>
    <submittedName>
        <fullName evidence="1">Uncharacterized protein</fullName>
    </submittedName>
</protein>
<dbReference type="InterPro" id="IPR050728">
    <property type="entry name" value="Zinc_Metalloprotease_M4"/>
</dbReference>
<dbReference type="PANTHER" id="PTHR33794">
    <property type="entry name" value="BACILLOLYSIN"/>
    <property type="match status" value="1"/>
</dbReference>
<dbReference type="PANTHER" id="PTHR33794:SF1">
    <property type="entry name" value="BACILLOLYSIN"/>
    <property type="match status" value="1"/>
</dbReference>
<accession>A0A3D6BP21</accession>
<dbReference type="EMBL" id="DPRK01000086">
    <property type="protein sequence ID" value="HCY80990.1"/>
    <property type="molecule type" value="Genomic_DNA"/>
</dbReference>
<dbReference type="AlphaFoldDB" id="A0A3D6BP21"/>
<sequence>MQTNITNPLGNRKTLFLLVAFLCSIGLLAQKPMPVRDFEIRLDADEKITSEIKNQMRVNLETGFPLALYGLNYDVPSGTPEAMAMYYIQKESETFGIKKQEISNLRHHATRTTNAGSVVRYRQYSGIYPVNKAELTISISPQNKVVFVMNSYELNVQMAQVQPTVTQERAFQLAHNYLDVKTPISFQDSRLMVYKNTKMTRLAHEVTILSDNPVGEWHVFVDAQTEEIFKVVDMAHYYCGHKKGAHTSDCHDEKEVSETGSFRRATGTGMVFNPDPLSSNTVAYGTSGYVDGGDANTTALNNARFSVVLRDITLTGGTYSLVGPRAEIVDHEAPFDGLYS</sequence>
<name>A0A3D6BP21_9FLAO</name>
<dbReference type="Proteomes" id="UP000263268">
    <property type="component" value="Unassembled WGS sequence"/>
</dbReference>
<feature type="non-terminal residue" evidence="1">
    <location>
        <position position="340"/>
    </location>
</feature>
<reference evidence="1 2" key="1">
    <citation type="journal article" date="2018" name="Nat. Biotechnol.">
        <title>A standardized bacterial taxonomy based on genome phylogeny substantially revises the tree of life.</title>
        <authorList>
            <person name="Parks D.H."/>
            <person name="Chuvochina M."/>
            <person name="Waite D.W."/>
            <person name="Rinke C."/>
            <person name="Skarshewski A."/>
            <person name="Chaumeil P.A."/>
            <person name="Hugenholtz P."/>
        </authorList>
    </citation>
    <scope>NUCLEOTIDE SEQUENCE [LARGE SCALE GENOMIC DNA]</scope>
    <source>
        <strain evidence="1">UBA10227</strain>
    </source>
</reference>